<feature type="domain" description="AB hydrolase-1" evidence="1">
    <location>
        <begin position="40"/>
        <end position="257"/>
    </location>
</feature>
<dbReference type="AlphaFoldDB" id="A0AAW8DIK0"/>
<dbReference type="InterPro" id="IPR050228">
    <property type="entry name" value="Carboxylesterase_BioH"/>
</dbReference>
<reference evidence="2 4" key="1">
    <citation type="submission" date="2023-07" db="EMBL/GenBank/DDBJ databases">
        <title>Sorghum-associated microbial communities from plants grown in Nebraska, USA.</title>
        <authorList>
            <person name="Schachtman D."/>
        </authorList>
    </citation>
    <scope>NUCLEOTIDE SEQUENCE</scope>
    <source>
        <strain evidence="2">DS1006</strain>
        <strain evidence="3 4">DS1016</strain>
    </source>
</reference>
<dbReference type="RefSeq" id="WP_306963069.1">
    <property type="nucleotide sequence ID" value="NZ_JAUSRG010000012.1"/>
</dbReference>
<comment type="caution">
    <text evidence="2">The sequence shown here is derived from an EMBL/GenBank/DDBJ whole genome shotgun (WGS) entry which is preliminary data.</text>
</comment>
<dbReference type="PANTHER" id="PTHR43194">
    <property type="entry name" value="HYDROLASE ALPHA/BETA FOLD FAMILY"/>
    <property type="match status" value="1"/>
</dbReference>
<sequence length="261" mass="27257">MSEFAISKDGTRIGYDQYGEGTAVILVGGAMQFRGFDSNTMEMAKLLAAKGFTVLNYDRRGRGESAEAPSFSLKDNIDDLATLIDIVGGQAALFGSSSGGSISLAAAAAGLPVTKLALWETPLSEELGAGGAEFFAGLQERVASGDKAGTIEYYMKDMPPEWLAGAKNSPGWPIMIELGPSLLADAESLAWSQSAPRAELWSGITQPTLAIVGEQTVPIMPKAADSIVANIPSARKATIPGANHGWEPSVMADALAEFLAE</sequence>
<dbReference type="SUPFAM" id="SSF53474">
    <property type="entry name" value="alpha/beta-Hydrolases"/>
    <property type="match status" value="1"/>
</dbReference>
<protein>
    <submittedName>
        <fullName evidence="2">Pimeloyl-ACP methyl ester carboxylesterase</fullName>
    </submittedName>
</protein>
<name>A0AAW8DIK0_9MICC</name>
<dbReference type="Proteomes" id="UP001242995">
    <property type="component" value="Unassembled WGS sequence"/>
</dbReference>
<dbReference type="GO" id="GO:0003824">
    <property type="term" value="F:catalytic activity"/>
    <property type="evidence" value="ECO:0007669"/>
    <property type="project" value="UniProtKB-ARBA"/>
</dbReference>
<keyword evidence="4" id="KW-1185">Reference proteome</keyword>
<dbReference type="InterPro" id="IPR000073">
    <property type="entry name" value="AB_hydrolase_1"/>
</dbReference>
<dbReference type="Gene3D" id="3.40.50.1820">
    <property type="entry name" value="alpha/beta hydrolase"/>
    <property type="match status" value="1"/>
</dbReference>
<dbReference type="EMBL" id="JAUSRG010000012">
    <property type="protein sequence ID" value="MDP9906589.1"/>
    <property type="molecule type" value="Genomic_DNA"/>
</dbReference>
<evidence type="ECO:0000313" key="3">
    <source>
        <dbReference type="EMBL" id="MDQ0181353.1"/>
    </source>
</evidence>
<evidence type="ECO:0000259" key="1">
    <source>
        <dbReference type="Pfam" id="PF12697"/>
    </source>
</evidence>
<dbReference type="Proteomes" id="UP001230951">
    <property type="component" value="Unassembled WGS sequence"/>
</dbReference>
<evidence type="ECO:0000313" key="2">
    <source>
        <dbReference type="EMBL" id="MDP9906589.1"/>
    </source>
</evidence>
<dbReference type="PANTHER" id="PTHR43194:SF2">
    <property type="entry name" value="PEROXISOMAL MEMBRANE PROTEIN LPX1"/>
    <property type="match status" value="1"/>
</dbReference>
<evidence type="ECO:0000313" key="5">
    <source>
        <dbReference type="Proteomes" id="UP001242995"/>
    </source>
</evidence>
<dbReference type="InterPro" id="IPR029058">
    <property type="entry name" value="AB_hydrolase_fold"/>
</dbReference>
<accession>A0AAW8DIK0</accession>
<gene>
    <name evidence="2" type="ORF">J2S90_003573</name>
    <name evidence="3" type="ORF">J2S93_002791</name>
</gene>
<organism evidence="2 5">
    <name type="scientific">Arthrobacter bambusae</name>
    <dbReference type="NCBI Taxonomy" id="1338426"/>
    <lineage>
        <taxon>Bacteria</taxon>
        <taxon>Bacillati</taxon>
        <taxon>Actinomycetota</taxon>
        <taxon>Actinomycetes</taxon>
        <taxon>Micrococcales</taxon>
        <taxon>Micrococcaceae</taxon>
        <taxon>Arthrobacter</taxon>
    </lineage>
</organism>
<dbReference type="Pfam" id="PF12697">
    <property type="entry name" value="Abhydrolase_6"/>
    <property type="match status" value="1"/>
</dbReference>
<proteinExistence type="predicted"/>
<evidence type="ECO:0000313" key="4">
    <source>
        <dbReference type="Proteomes" id="UP001230951"/>
    </source>
</evidence>
<dbReference type="EMBL" id="JAUSTF010000006">
    <property type="protein sequence ID" value="MDQ0181353.1"/>
    <property type="molecule type" value="Genomic_DNA"/>
</dbReference>